<evidence type="ECO:0008006" key="3">
    <source>
        <dbReference type="Google" id="ProtNLM"/>
    </source>
</evidence>
<reference evidence="2" key="1">
    <citation type="journal article" date="2019" name="Int. J. Syst. Evol. Microbiol.">
        <title>The Global Catalogue of Microorganisms (GCM) 10K type strain sequencing project: providing services to taxonomists for standard genome sequencing and annotation.</title>
        <authorList>
            <consortium name="The Broad Institute Genomics Platform"/>
            <consortium name="The Broad Institute Genome Sequencing Center for Infectious Disease"/>
            <person name="Wu L."/>
            <person name="Ma J."/>
        </authorList>
    </citation>
    <scope>NUCLEOTIDE SEQUENCE [LARGE SCALE GENOMIC DNA]</scope>
    <source>
        <strain evidence="2">CCUG 54822</strain>
    </source>
</reference>
<comment type="caution">
    <text evidence="1">The sequence shown here is derived from an EMBL/GenBank/DDBJ whole genome shotgun (WGS) entry which is preliminary data.</text>
</comment>
<gene>
    <name evidence="1" type="ORF">ACFQ4A_14355</name>
</gene>
<proteinExistence type="predicted"/>
<keyword evidence="2" id="KW-1185">Reference proteome</keyword>
<organism evidence="1 2">
    <name type="scientific">Lentibacillus salinarum</name>
    <dbReference type="NCBI Taxonomy" id="446820"/>
    <lineage>
        <taxon>Bacteria</taxon>
        <taxon>Bacillati</taxon>
        <taxon>Bacillota</taxon>
        <taxon>Bacilli</taxon>
        <taxon>Bacillales</taxon>
        <taxon>Bacillaceae</taxon>
        <taxon>Lentibacillus</taxon>
    </lineage>
</organism>
<protein>
    <recommendedName>
        <fullName evidence="3">DUF1657 domain-containing protein</fullName>
    </recommendedName>
</protein>
<dbReference type="Proteomes" id="UP001597178">
    <property type="component" value="Unassembled WGS sequence"/>
</dbReference>
<accession>A0ABW3ZX74</accession>
<evidence type="ECO:0000313" key="1">
    <source>
        <dbReference type="EMBL" id="MFD1362838.1"/>
    </source>
</evidence>
<evidence type="ECO:0000313" key="2">
    <source>
        <dbReference type="Proteomes" id="UP001597178"/>
    </source>
</evidence>
<dbReference type="EMBL" id="JBHTNH010000028">
    <property type="protein sequence ID" value="MFD1362838.1"/>
    <property type="molecule type" value="Genomic_DNA"/>
</dbReference>
<name>A0ABW3ZX74_9BACI</name>
<sequence length="61" mass="7368">MLFVSFKQITRIKVKDTINEAKRVIGDFNDYRYTLTDDVGQLEHYIDTIREKVQNLNYQRN</sequence>